<dbReference type="Proteomes" id="UP001189143">
    <property type="component" value="Unassembled WGS sequence"/>
</dbReference>
<name>A0AAD1YES8_9CLOT</name>
<gene>
    <name evidence="1" type="ORF">CNEO2_260068</name>
</gene>
<evidence type="ECO:0000313" key="2">
    <source>
        <dbReference type="Proteomes" id="UP001189143"/>
    </source>
</evidence>
<reference evidence="1" key="1">
    <citation type="submission" date="2022-10" db="EMBL/GenBank/DDBJ databases">
        <authorList>
            <person name="Aires J."/>
            <person name="Mesa V."/>
        </authorList>
    </citation>
    <scope>NUCLEOTIDE SEQUENCE</scope>
    <source>
        <strain evidence="1">Clostridium neonatale JD116</strain>
    </source>
</reference>
<protein>
    <submittedName>
        <fullName evidence="1">Uncharacterized protein</fullName>
    </submittedName>
</protein>
<accession>A0AAD1YES8</accession>
<dbReference type="EMBL" id="CAMTCP010000188">
    <property type="protein sequence ID" value="CAI3583081.1"/>
    <property type="molecule type" value="Genomic_DNA"/>
</dbReference>
<dbReference type="AlphaFoldDB" id="A0AAD1YES8"/>
<evidence type="ECO:0000313" key="1">
    <source>
        <dbReference type="EMBL" id="CAI3583081.1"/>
    </source>
</evidence>
<organism evidence="1 2">
    <name type="scientific">Clostridium neonatale</name>
    <dbReference type="NCBI Taxonomy" id="137838"/>
    <lineage>
        <taxon>Bacteria</taxon>
        <taxon>Bacillati</taxon>
        <taxon>Bacillota</taxon>
        <taxon>Clostridia</taxon>
        <taxon>Eubacteriales</taxon>
        <taxon>Clostridiaceae</taxon>
        <taxon>Clostridium</taxon>
    </lineage>
</organism>
<sequence length="43" mass="5177">MDIYSDYNFLLKPYSNIKFTIKEICICTILPRFNLKDYITLVI</sequence>
<proteinExistence type="predicted"/>
<comment type="caution">
    <text evidence="1">The sequence shown here is derived from an EMBL/GenBank/DDBJ whole genome shotgun (WGS) entry which is preliminary data.</text>
</comment>